<keyword evidence="3" id="KW-1185">Reference proteome</keyword>
<feature type="compositionally biased region" description="Basic and acidic residues" evidence="1">
    <location>
        <begin position="1"/>
        <end position="10"/>
    </location>
</feature>
<comment type="caution">
    <text evidence="2">The sequence shown here is derived from an EMBL/GenBank/DDBJ whole genome shotgun (WGS) entry which is preliminary data.</text>
</comment>
<name>A0ABV8B6D9_9BACI</name>
<protein>
    <submittedName>
        <fullName evidence="2">Uncharacterized protein</fullName>
    </submittedName>
</protein>
<evidence type="ECO:0000313" key="3">
    <source>
        <dbReference type="Proteomes" id="UP001595752"/>
    </source>
</evidence>
<organism evidence="2 3">
    <name type="scientific">Bacillus songklensis</name>
    <dbReference type="NCBI Taxonomy" id="1069116"/>
    <lineage>
        <taxon>Bacteria</taxon>
        <taxon>Bacillati</taxon>
        <taxon>Bacillota</taxon>
        <taxon>Bacilli</taxon>
        <taxon>Bacillales</taxon>
        <taxon>Bacillaceae</taxon>
        <taxon>Bacillus</taxon>
    </lineage>
</organism>
<accession>A0ABV8B6D9</accession>
<reference evidence="3" key="1">
    <citation type="journal article" date="2019" name="Int. J. Syst. Evol. Microbiol.">
        <title>The Global Catalogue of Microorganisms (GCM) 10K type strain sequencing project: providing services to taxonomists for standard genome sequencing and annotation.</title>
        <authorList>
            <consortium name="The Broad Institute Genomics Platform"/>
            <consortium name="The Broad Institute Genome Sequencing Center for Infectious Disease"/>
            <person name="Wu L."/>
            <person name="Ma J."/>
        </authorList>
    </citation>
    <scope>NUCLEOTIDE SEQUENCE [LARGE SCALE GENOMIC DNA]</scope>
    <source>
        <strain evidence="3">CCUG 61889</strain>
    </source>
</reference>
<evidence type="ECO:0000256" key="1">
    <source>
        <dbReference type="SAM" id="MobiDB-lite"/>
    </source>
</evidence>
<dbReference type="RefSeq" id="WP_377918245.1">
    <property type="nucleotide sequence ID" value="NZ_JBHRZT010000072.1"/>
</dbReference>
<dbReference type="Proteomes" id="UP001595752">
    <property type="component" value="Unassembled WGS sequence"/>
</dbReference>
<evidence type="ECO:0000313" key="2">
    <source>
        <dbReference type="EMBL" id="MFC3885858.1"/>
    </source>
</evidence>
<sequence>MPQDNSKKTENTSGTNGVEQPLMTTGTTEPGFDWDTGGDKSAAKPKIGETLMGETVLQKEKKKEGYFVD</sequence>
<feature type="region of interest" description="Disordered" evidence="1">
    <location>
        <begin position="1"/>
        <end position="47"/>
    </location>
</feature>
<dbReference type="EMBL" id="JBHRZT010000072">
    <property type="protein sequence ID" value="MFC3885858.1"/>
    <property type="molecule type" value="Genomic_DNA"/>
</dbReference>
<feature type="compositionally biased region" description="Polar residues" evidence="1">
    <location>
        <begin position="11"/>
        <end position="28"/>
    </location>
</feature>
<gene>
    <name evidence="2" type="ORF">ACFOU2_21230</name>
</gene>
<proteinExistence type="predicted"/>